<evidence type="ECO:0000259" key="3">
    <source>
        <dbReference type="Pfam" id="PF16761"/>
    </source>
</evidence>
<feature type="domain" description="Cryptic loci regulator 2 C-terminal" evidence="2">
    <location>
        <begin position="348"/>
        <end position="465"/>
    </location>
</feature>
<dbReference type="InterPro" id="IPR038986">
    <property type="entry name" value="Clr2"/>
</dbReference>
<dbReference type="InterPro" id="IPR031915">
    <property type="entry name" value="Clr2_N"/>
</dbReference>
<feature type="domain" description="Cryptic loci regulator 2 N-terminal" evidence="3">
    <location>
        <begin position="77"/>
        <end position="153"/>
    </location>
</feature>
<protein>
    <recommendedName>
        <fullName evidence="6">Cryptic loci regulator 2 N-terminal domain-containing protein</fullName>
    </recommendedName>
</protein>
<feature type="compositionally biased region" description="Basic and acidic residues" evidence="1">
    <location>
        <begin position="500"/>
        <end position="511"/>
    </location>
</feature>
<dbReference type="OrthoDB" id="2421327at2759"/>
<name>A0A4S2N3F9_9PEZI</name>
<feature type="compositionally biased region" description="Polar residues" evidence="1">
    <location>
        <begin position="1"/>
        <end position="10"/>
    </location>
</feature>
<gene>
    <name evidence="4" type="ORF">EX30DRAFT_338109</name>
</gene>
<feature type="compositionally biased region" description="Polar residues" evidence="1">
    <location>
        <begin position="519"/>
        <end position="535"/>
    </location>
</feature>
<dbReference type="GO" id="GO:0070824">
    <property type="term" value="C:SHREC complex"/>
    <property type="evidence" value="ECO:0007669"/>
    <property type="project" value="InterPro"/>
</dbReference>
<feature type="compositionally biased region" description="Acidic residues" evidence="1">
    <location>
        <begin position="560"/>
        <end position="586"/>
    </location>
</feature>
<feature type="region of interest" description="Disordered" evidence="1">
    <location>
        <begin position="491"/>
        <end position="603"/>
    </location>
</feature>
<dbReference type="GO" id="GO:0033553">
    <property type="term" value="C:rDNA heterochromatin"/>
    <property type="evidence" value="ECO:0007669"/>
    <property type="project" value="TreeGrafter"/>
</dbReference>
<dbReference type="GO" id="GO:0031934">
    <property type="term" value="C:mating-type region heterochromatin"/>
    <property type="evidence" value="ECO:0007669"/>
    <property type="project" value="TreeGrafter"/>
</dbReference>
<evidence type="ECO:0000259" key="2">
    <source>
        <dbReference type="Pfam" id="PF10383"/>
    </source>
</evidence>
<dbReference type="PANTHER" id="PTHR38046:SF1">
    <property type="entry name" value="CRYPTIC LOCI REGULATOR 2"/>
    <property type="match status" value="1"/>
</dbReference>
<dbReference type="STRING" id="341454.A0A4S2N3F9"/>
<dbReference type="EMBL" id="ML220113">
    <property type="protein sequence ID" value="TGZ83484.1"/>
    <property type="molecule type" value="Genomic_DNA"/>
</dbReference>
<feature type="region of interest" description="Disordered" evidence="1">
    <location>
        <begin position="1"/>
        <end position="37"/>
    </location>
</feature>
<dbReference type="InterPro" id="IPR018839">
    <property type="entry name" value="Tscrpt-silencing_Clr2_C"/>
</dbReference>
<evidence type="ECO:0000256" key="1">
    <source>
        <dbReference type="SAM" id="MobiDB-lite"/>
    </source>
</evidence>
<accession>A0A4S2N3F9</accession>
<keyword evidence="5" id="KW-1185">Reference proteome</keyword>
<dbReference type="AlphaFoldDB" id="A0A4S2N3F9"/>
<organism evidence="4 5">
    <name type="scientific">Ascodesmis nigricans</name>
    <dbReference type="NCBI Taxonomy" id="341454"/>
    <lineage>
        <taxon>Eukaryota</taxon>
        <taxon>Fungi</taxon>
        <taxon>Dikarya</taxon>
        <taxon>Ascomycota</taxon>
        <taxon>Pezizomycotina</taxon>
        <taxon>Pezizomycetes</taxon>
        <taxon>Pezizales</taxon>
        <taxon>Ascodesmidaceae</taxon>
        <taxon>Ascodesmis</taxon>
    </lineage>
</organism>
<evidence type="ECO:0008006" key="6">
    <source>
        <dbReference type="Google" id="ProtNLM"/>
    </source>
</evidence>
<dbReference type="Proteomes" id="UP000298138">
    <property type="component" value="Unassembled WGS sequence"/>
</dbReference>
<dbReference type="Pfam" id="PF10383">
    <property type="entry name" value="Clr2"/>
    <property type="match status" value="1"/>
</dbReference>
<dbReference type="GO" id="GO:0030466">
    <property type="term" value="P:silent mating-type cassette heterochromatin formation"/>
    <property type="evidence" value="ECO:0007669"/>
    <property type="project" value="TreeGrafter"/>
</dbReference>
<dbReference type="InParanoid" id="A0A4S2N3F9"/>
<dbReference type="Pfam" id="PF16761">
    <property type="entry name" value="Clr2_transil"/>
    <property type="match status" value="1"/>
</dbReference>
<reference evidence="4 5" key="1">
    <citation type="submission" date="2019-04" db="EMBL/GenBank/DDBJ databases">
        <title>Comparative genomics and transcriptomics to analyze fruiting body development in filamentous ascomycetes.</title>
        <authorList>
            <consortium name="DOE Joint Genome Institute"/>
            <person name="Lutkenhaus R."/>
            <person name="Traeger S."/>
            <person name="Breuer J."/>
            <person name="Kuo A."/>
            <person name="Lipzen A."/>
            <person name="Pangilinan J."/>
            <person name="Dilworth D."/>
            <person name="Sandor L."/>
            <person name="Poggeler S."/>
            <person name="Barry K."/>
            <person name="Grigoriev I.V."/>
            <person name="Nowrousian M."/>
        </authorList>
    </citation>
    <scope>NUCLEOTIDE SEQUENCE [LARGE SCALE GENOMIC DNA]</scope>
    <source>
        <strain evidence="4 5">CBS 389.68</strain>
    </source>
</reference>
<evidence type="ECO:0000313" key="4">
    <source>
        <dbReference type="EMBL" id="TGZ83484.1"/>
    </source>
</evidence>
<sequence>MPPGTINYQSIEPPPTDSDGAENLYPDNVQGMPNATPDNFFREVLPNERKHVLYRTEGAKKLVETFIESEQASSNKYMLESFPENYKLYEHNKRQANGKFRIDHYLFGHPSGQRFRSVPEFIPHLLHLAATKDPAIINHPKAKEFQNCHCAYCNRGGSGRASGGSRLATHKSVAAAQEARAMKEVALQERLGEQEMAGWVFRKGEVVWVWLADGQDDDDSELSLDSAEKWGAAAVLMRPAFNTPLRTKAAGKKTFESMDTDEPAPWERDKDDHYCVQLLSVSPVPSDVLSKVPQWHLRPWLSRSSSHHPSEHPSVALAREAVHCFSLFEPLALYPPAPTHEHPRQTWGGLFYGAEKIFLGEPIRIRNFQNPDSEDVMVIDHIYTETRPSVVTEGKTTTFTMIRGSVYTPEPCLGAVEVGPAQFAALPFRMRRGAGDGTTITWYSRNAASERGELAVKLIYGRWYEPVALHAWGDVLEHCIIKRMEKNRAETPGFQGVYGSDKDLTEPTDKKTPKKASLATPSQVLGSSAAMTTPGSGFRSVNAPGSAGGGGAKSRMAMAVEDDQEEDESEADEADEDDEEETDVQEIDQSVFTKSPTKRLPFR</sequence>
<evidence type="ECO:0000313" key="5">
    <source>
        <dbReference type="Proteomes" id="UP000298138"/>
    </source>
</evidence>
<proteinExistence type="predicted"/>
<dbReference type="PANTHER" id="PTHR38046">
    <property type="entry name" value="CRYPTIC LOCI REGULATOR 2"/>
    <property type="match status" value="1"/>
</dbReference>